<dbReference type="AlphaFoldDB" id="A0A6C0I2S3"/>
<protein>
    <submittedName>
        <fullName evidence="1">Uncharacterized protein</fullName>
    </submittedName>
</protein>
<dbReference type="EMBL" id="MN740086">
    <property type="protein sequence ID" value="QHT87298.1"/>
    <property type="molecule type" value="Genomic_DNA"/>
</dbReference>
<evidence type="ECO:0000313" key="1">
    <source>
        <dbReference type="EMBL" id="QHT87298.1"/>
    </source>
</evidence>
<sequence length="35" mass="4099">MDNAYTALDCVTKAVFAFFYFDLFPYEEIISINIL</sequence>
<proteinExistence type="predicted"/>
<organism evidence="1">
    <name type="scientific">viral metagenome</name>
    <dbReference type="NCBI Taxonomy" id="1070528"/>
    <lineage>
        <taxon>unclassified sequences</taxon>
        <taxon>metagenomes</taxon>
        <taxon>organismal metagenomes</taxon>
    </lineage>
</organism>
<accession>A0A6C0I2S3</accession>
<reference evidence="1" key="1">
    <citation type="journal article" date="2020" name="Nature">
        <title>Giant virus diversity and host interactions through global metagenomics.</title>
        <authorList>
            <person name="Schulz F."/>
            <person name="Roux S."/>
            <person name="Paez-Espino D."/>
            <person name="Jungbluth S."/>
            <person name="Walsh D.A."/>
            <person name="Denef V.J."/>
            <person name="McMahon K.D."/>
            <person name="Konstantinidis K.T."/>
            <person name="Eloe-Fadrosh E.A."/>
            <person name="Kyrpides N.C."/>
            <person name="Woyke T."/>
        </authorList>
    </citation>
    <scope>NUCLEOTIDE SEQUENCE</scope>
    <source>
        <strain evidence="1">GVMAG-M-3300023184-190</strain>
    </source>
</reference>
<name>A0A6C0I2S3_9ZZZZ</name>